<dbReference type="OrthoDB" id="291822at2"/>
<accession>A0A1I6GNB8</accession>
<gene>
    <name evidence="1" type="ORF">SAMN04488005_1931</name>
</gene>
<protein>
    <recommendedName>
        <fullName evidence="3">Mannitol repressor</fullName>
    </recommendedName>
</protein>
<dbReference type="AlphaFoldDB" id="A0A1I6GNB8"/>
<dbReference type="Proteomes" id="UP000199478">
    <property type="component" value="Unassembled WGS sequence"/>
</dbReference>
<keyword evidence="2" id="KW-1185">Reference proteome</keyword>
<dbReference type="RefSeq" id="WP_090199367.1">
    <property type="nucleotide sequence ID" value="NZ_FOYP01000001.1"/>
</dbReference>
<dbReference type="EMBL" id="FOYP01000001">
    <property type="protein sequence ID" value="SFR43621.1"/>
    <property type="molecule type" value="Genomic_DNA"/>
</dbReference>
<dbReference type="Gene3D" id="1.20.120.330">
    <property type="entry name" value="Nucleotidyltransferases domain 2"/>
    <property type="match status" value="1"/>
</dbReference>
<name>A0A1I6GNB8_9RHOB</name>
<dbReference type="SUPFAM" id="SSF158668">
    <property type="entry name" value="MtlR-like"/>
    <property type="match status" value="1"/>
</dbReference>
<reference evidence="2" key="1">
    <citation type="submission" date="2016-10" db="EMBL/GenBank/DDBJ databases">
        <authorList>
            <person name="Varghese N."/>
            <person name="Submissions S."/>
        </authorList>
    </citation>
    <scope>NUCLEOTIDE SEQUENCE [LARGE SCALE GENOMIC DNA]</scope>
    <source>
        <strain evidence="2">DSM 26879</strain>
    </source>
</reference>
<evidence type="ECO:0008006" key="3">
    <source>
        <dbReference type="Google" id="ProtNLM"/>
    </source>
</evidence>
<sequence length="182" mass="20696">MLEYWPSQEKTKRFVVLGGGDAAYNNVKKIIDELSAESDRGAVIVGSAFLDEILQEILVAYAQNTAHMEKLVSNMRSSTVADLCLSLGLISQDERDTLKILTQIRNKFAHRATISFDEPYVETRCGSLQFVKWSKEQKPPARDRYLANIFNMIMEMEDRPSYLRAHPMPIVDIQRVVSSVQP</sequence>
<evidence type="ECO:0000313" key="1">
    <source>
        <dbReference type="EMBL" id="SFR43621.1"/>
    </source>
</evidence>
<dbReference type="InterPro" id="IPR038026">
    <property type="entry name" value="MtlR-like_sf"/>
</dbReference>
<dbReference type="STRING" id="390270.SAMN04488005_1931"/>
<organism evidence="1 2">
    <name type="scientific">Yoonia tamlensis</name>
    <dbReference type="NCBI Taxonomy" id="390270"/>
    <lineage>
        <taxon>Bacteria</taxon>
        <taxon>Pseudomonadati</taxon>
        <taxon>Pseudomonadota</taxon>
        <taxon>Alphaproteobacteria</taxon>
        <taxon>Rhodobacterales</taxon>
        <taxon>Paracoccaceae</taxon>
        <taxon>Yoonia</taxon>
    </lineage>
</organism>
<evidence type="ECO:0000313" key="2">
    <source>
        <dbReference type="Proteomes" id="UP000199478"/>
    </source>
</evidence>
<proteinExistence type="predicted"/>